<evidence type="ECO:0000313" key="6">
    <source>
        <dbReference type="EMBL" id="MBJ6749653.1"/>
    </source>
</evidence>
<evidence type="ECO:0000256" key="1">
    <source>
        <dbReference type="ARBA" id="ARBA00004141"/>
    </source>
</evidence>
<evidence type="ECO:0000256" key="3">
    <source>
        <dbReference type="ARBA" id="ARBA00022989"/>
    </source>
</evidence>
<dbReference type="EMBL" id="JAEMHL010000002">
    <property type="protein sequence ID" value="MBJ6749653.1"/>
    <property type="molecule type" value="Genomic_DNA"/>
</dbReference>
<feature type="transmembrane region" description="Helical" evidence="5">
    <location>
        <begin position="6"/>
        <end position="24"/>
    </location>
</feature>
<proteinExistence type="predicted"/>
<evidence type="ECO:0000256" key="5">
    <source>
        <dbReference type="SAM" id="Phobius"/>
    </source>
</evidence>
<reference evidence="6 7" key="1">
    <citation type="submission" date="2020-12" db="EMBL/GenBank/DDBJ databases">
        <title>Geomonas sp. Red421, isolated from paddy soil.</title>
        <authorList>
            <person name="Xu Z."/>
            <person name="Zhang Z."/>
            <person name="Masuda Y."/>
            <person name="Itoh H."/>
            <person name="Senoo K."/>
        </authorList>
    </citation>
    <scope>NUCLEOTIDE SEQUENCE [LARGE SCALE GENOMIC DNA]</scope>
    <source>
        <strain evidence="6 7">Red421</strain>
    </source>
</reference>
<dbReference type="Gene3D" id="1.20.1280.290">
    <property type="match status" value="1"/>
</dbReference>
<dbReference type="RefSeq" id="WP_199388177.1">
    <property type="nucleotide sequence ID" value="NZ_JAEMHL010000002.1"/>
</dbReference>
<keyword evidence="4 5" id="KW-0472">Membrane</keyword>
<evidence type="ECO:0000256" key="2">
    <source>
        <dbReference type="ARBA" id="ARBA00022692"/>
    </source>
</evidence>
<organism evidence="6 7">
    <name type="scientific">Geomonas anaerohicana</name>
    <dbReference type="NCBI Taxonomy" id="2798583"/>
    <lineage>
        <taxon>Bacteria</taxon>
        <taxon>Pseudomonadati</taxon>
        <taxon>Thermodesulfobacteriota</taxon>
        <taxon>Desulfuromonadia</taxon>
        <taxon>Geobacterales</taxon>
        <taxon>Geobacteraceae</taxon>
        <taxon>Geomonas</taxon>
    </lineage>
</organism>
<sequence>MTFLPALKSLYAVNGFVAVLLYLPQIMKAWSDRNHALSLSPLTFGGWCIGSLITALYASLLVHDHIFTAVSLGNALGSGALFLIVLASRIASRRESSPC</sequence>
<keyword evidence="7" id="KW-1185">Reference proteome</keyword>
<keyword evidence="2 5" id="KW-0812">Transmembrane</keyword>
<name>A0ABS0YBF6_9BACT</name>
<feature type="transmembrane region" description="Helical" evidence="5">
    <location>
        <begin position="66"/>
        <end position="87"/>
    </location>
</feature>
<accession>A0ABS0YBF6</accession>
<dbReference type="Proteomes" id="UP000614714">
    <property type="component" value="Unassembled WGS sequence"/>
</dbReference>
<dbReference type="InterPro" id="IPR006603">
    <property type="entry name" value="PQ-loop_rpt"/>
</dbReference>
<protein>
    <recommendedName>
        <fullName evidence="8">PQ-loop repeat-containing protein</fullName>
    </recommendedName>
</protein>
<evidence type="ECO:0000313" key="7">
    <source>
        <dbReference type="Proteomes" id="UP000614714"/>
    </source>
</evidence>
<comment type="subcellular location">
    <subcellularLocation>
        <location evidence="1">Membrane</location>
        <topology evidence="1">Multi-pass membrane protein</topology>
    </subcellularLocation>
</comment>
<feature type="transmembrane region" description="Helical" evidence="5">
    <location>
        <begin position="36"/>
        <end position="60"/>
    </location>
</feature>
<evidence type="ECO:0008006" key="8">
    <source>
        <dbReference type="Google" id="ProtNLM"/>
    </source>
</evidence>
<evidence type="ECO:0000256" key="4">
    <source>
        <dbReference type="ARBA" id="ARBA00023136"/>
    </source>
</evidence>
<comment type="caution">
    <text evidence="6">The sequence shown here is derived from an EMBL/GenBank/DDBJ whole genome shotgun (WGS) entry which is preliminary data.</text>
</comment>
<gene>
    <name evidence="6" type="ORF">JFN91_05465</name>
</gene>
<dbReference type="Pfam" id="PF04193">
    <property type="entry name" value="PQ-loop"/>
    <property type="match status" value="1"/>
</dbReference>
<keyword evidence="3 5" id="KW-1133">Transmembrane helix</keyword>